<dbReference type="GO" id="GO:0005771">
    <property type="term" value="C:multivesicular body"/>
    <property type="evidence" value="ECO:0007669"/>
    <property type="project" value="TreeGrafter"/>
</dbReference>
<dbReference type="GO" id="GO:0006900">
    <property type="term" value="P:vesicle budding from membrane"/>
    <property type="evidence" value="ECO:0007669"/>
    <property type="project" value="TreeGrafter"/>
</dbReference>
<name>A0A077WNX5_9FUNG</name>
<evidence type="ECO:0000313" key="2">
    <source>
        <dbReference type="EMBL" id="CDS09070.1"/>
    </source>
</evidence>
<dbReference type="GO" id="GO:0009898">
    <property type="term" value="C:cytoplasmic side of plasma membrane"/>
    <property type="evidence" value="ECO:0007669"/>
    <property type="project" value="TreeGrafter"/>
</dbReference>
<dbReference type="OrthoDB" id="10250120at2759"/>
<accession>A0A077WNX5</accession>
<dbReference type="PANTHER" id="PTHR22761:SF96">
    <property type="entry name" value="BCDNA.GH08385"/>
    <property type="match status" value="1"/>
</dbReference>
<evidence type="ECO:0008006" key="3">
    <source>
        <dbReference type="Google" id="ProtNLM"/>
    </source>
</evidence>
<dbReference type="Pfam" id="PF25880">
    <property type="entry name" value="WHD_CHMP7_1st"/>
    <property type="match status" value="1"/>
</dbReference>
<protein>
    <recommendedName>
        <fullName evidence="3">Charged multivesicular body protein 7</fullName>
    </recommendedName>
</protein>
<proteinExistence type="predicted"/>
<reference evidence="2" key="1">
    <citation type="journal article" date="2014" name="Genome Announc.">
        <title>De novo whole-genome sequence and genome annotation of Lichtheimia ramosa.</title>
        <authorList>
            <person name="Linde J."/>
            <person name="Schwartze V."/>
            <person name="Binder U."/>
            <person name="Lass-Florl C."/>
            <person name="Voigt K."/>
            <person name="Horn F."/>
        </authorList>
    </citation>
    <scope>NUCLEOTIDE SEQUENCE</scope>
    <source>
        <strain evidence="2">JMRC FSU:6197</strain>
    </source>
</reference>
<dbReference type="Pfam" id="PF03357">
    <property type="entry name" value="Snf7"/>
    <property type="match status" value="1"/>
</dbReference>
<dbReference type="PANTHER" id="PTHR22761">
    <property type="entry name" value="CHARGED MULTIVESICULAR BODY PROTEIN"/>
    <property type="match status" value="1"/>
</dbReference>
<gene>
    <name evidence="2" type="ORF">LRAMOSA10430</name>
</gene>
<feature type="compositionally biased region" description="Polar residues" evidence="1">
    <location>
        <begin position="441"/>
        <end position="459"/>
    </location>
</feature>
<sequence length="475" mass="54397">MAARKRSALQAYLSQQYVDFDLDHPTQRLNSLYADFSKLLVLNPYGYNANVSYWRSVILDCNAHGVLGNTDYRLAFDMEELSSHFLRPGLGKPLALSCVVNSMVENKELVTMSDFMTMYQLPNEISSSTWWWTSISHWFWSTSSHSTSSETYIVMPTLKSIAKQIVQSYANQTITHATTNLMTLPEFRSTFGQLDDIDLTDADIWLLVRYLHAEMGVAVADNVKGYGTEYVVVKFPAKDEKAEITQHDRALVSMKTTCHALKVQVDELQSKAEELATMAHEHYRAKRKAQALYAHKRKKHIMEILDRRLRSLETMEMMLLKIETSQNDLQVVRAFNMGADALQSILSKEDLSLATVDEAMFKVQKAFEDQKEVEDAIVMGTEEANNRVPELDEELEKELEDLQREEIAAQQQQQPRPPLRQVTQSAPPPDRSESELARINNLFQQLRKTDTPPSTIPRLQQQQQQQPSKQKMLAE</sequence>
<dbReference type="GO" id="GO:0000815">
    <property type="term" value="C:ESCRT III complex"/>
    <property type="evidence" value="ECO:0007669"/>
    <property type="project" value="TreeGrafter"/>
</dbReference>
<dbReference type="GO" id="GO:0032511">
    <property type="term" value="P:late endosome to vacuole transport via multivesicular body sorting pathway"/>
    <property type="evidence" value="ECO:0007669"/>
    <property type="project" value="TreeGrafter"/>
</dbReference>
<feature type="region of interest" description="Disordered" evidence="1">
    <location>
        <begin position="407"/>
        <end position="475"/>
    </location>
</feature>
<dbReference type="InterPro" id="IPR005024">
    <property type="entry name" value="Snf7_fam"/>
</dbReference>
<dbReference type="EMBL" id="LK023329">
    <property type="protein sequence ID" value="CDS09070.1"/>
    <property type="molecule type" value="Genomic_DNA"/>
</dbReference>
<dbReference type="AlphaFoldDB" id="A0A077WNX5"/>
<evidence type="ECO:0000256" key="1">
    <source>
        <dbReference type="SAM" id="MobiDB-lite"/>
    </source>
</evidence>
<organism evidence="2">
    <name type="scientific">Lichtheimia ramosa</name>
    <dbReference type="NCBI Taxonomy" id="688394"/>
    <lineage>
        <taxon>Eukaryota</taxon>
        <taxon>Fungi</taxon>
        <taxon>Fungi incertae sedis</taxon>
        <taxon>Mucoromycota</taxon>
        <taxon>Mucoromycotina</taxon>
        <taxon>Mucoromycetes</taxon>
        <taxon>Mucorales</taxon>
        <taxon>Lichtheimiaceae</taxon>
        <taxon>Lichtheimia</taxon>
    </lineage>
</organism>